<dbReference type="GeneID" id="17324530"/>
<dbReference type="Gramene" id="CDF37001">
    <property type="protein sequence ID" value="CDF37001"/>
    <property type="gene ID" value="CHC_T00004990001"/>
</dbReference>
<dbReference type="InterPro" id="IPR006214">
    <property type="entry name" value="Bax_inhibitor_1-related"/>
</dbReference>
<feature type="compositionally biased region" description="Basic residues" evidence="7">
    <location>
        <begin position="1"/>
        <end position="17"/>
    </location>
</feature>
<keyword evidence="4 6" id="KW-1133">Transmembrane helix</keyword>
<gene>
    <name evidence="8" type="ORF">CHC_T00004990001</name>
</gene>
<proteinExistence type="inferred from homology"/>
<dbReference type="OrthoDB" id="1277691at2759"/>
<dbReference type="KEGG" id="ccp:CHC_T00004990001"/>
<keyword evidence="9" id="KW-1185">Reference proteome</keyword>
<dbReference type="PANTHER" id="PTHR23291">
    <property type="entry name" value="BAX INHIBITOR-RELATED"/>
    <property type="match status" value="1"/>
</dbReference>
<dbReference type="EMBL" id="HG001808">
    <property type="protein sequence ID" value="CDF37001.1"/>
    <property type="molecule type" value="Genomic_DNA"/>
</dbReference>
<evidence type="ECO:0000256" key="6">
    <source>
        <dbReference type="RuleBase" id="RU004379"/>
    </source>
</evidence>
<dbReference type="GO" id="GO:0016020">
    <property type="term" value="C:membrane"/>
    <property type="evidence" value="ECO:0007669"/>
    <property type="project" value="UniProtKB-SubCell"/>
</dbReference>
<dbReference type="OMA" id="SRDFIMH"/>
<dbReference type="Proteomes" id="UP000012073">
    <property type="component" value="Unassembled WGS sequence"/>
</dbReference>
<feature type="transmembrane region" description="Helical" evidence="6">
    <location>
        <begin position="220"/>
        <end position="240"/>
    </location>
</feature>
<dbReference type="PhylomeDB" id="R7QHS8"/>
<feature type="compositionally biased region" description="Polar residues" evidence="7">
    <location>
        <begin position="19"/>
        <end position="32"/>
    </location>
</feature>
<feature type="transmembrane region" description="Helical" evidence="6">
    <location>
        <begin position="193"/>
        <end position="213"/>
    </location>
</feature>
<feature type="transmembrane region" description="Helical" evidence="6">
    <location>
        <begin position="166"/>
        <end position="187"/>
    </location>
</feature>
<evidence type="ECO:0000313" key="9">
    <source>
        <dbReference type="Proteomes" id="UP000012073"/>
    </source>
</evidence>
<evidence type="ECO:0000313" key="8">
    <source>
        <dbReference type="EMBL" id="CDF37001.1"/>
    </source>
</evidence>
<sequence>MPHRLSRQSRHTGHAHKTWPTSSAHISCTQPPNSTPASPPVLPSSRLPTAPSYLLRAMSAVTAAPLAFFLSKTPLDVSVQKHLRNVYSTLFLGVLLATAGAVLDLYLTLPLGRIASFLVFPTFIYFTSFSTRYSKSRALAFYLFAFLDGLAAGPLLNYAVNVDPAISVLAFVAAVVVFAGFSISALFARRGYYLALGAFLWAGVWGLLLLHFVNMFTAKYVGFGPMIYGGLILLCAFVLYDTQVIVEKANRGDRDCHGHAMDLLIDFVGIVKRLIVIFVRNQERKNEKKRRRN</sequence>
<feature type="region of interest" description="Disordered" evidence="7">
    <location>
        <begin position="1"/>
        <end position="43"/>
    </location>
</feature>
<comment type="similarity">
    <text evidence="2 6">Belongs to the BI1 family.</text>
</comment>
<protein>
    <recommendedName>
        <fullName evidence="10">Bax inhibitor 1</fullName>
    </recommendedName>
</protein>
<evidence type="ECO:0000256" key="5">
    <source>
        <dbReference type="ARBA" id="ARBA00023136"/>
    </source>
</evidence>
<dbReference type="PANTHER" id="PTHR23291:SF32">
    <property type="entry name" value="BAX INHIBITOR 1"/>
    <property type="match status" value="1"/>
</dbReference>
<dbReference type="STRING" id="2769.R7QHS8"/>
<feature type="transmembrane region" description="Helical" evidence="6">
    <location>
        <begin position="139"/>
        <end position="159"/>
    </location>
</feature>
<organism evidence="8 9">
    <name type="scientific">Chondrus crispus</name>
    <name type="common">Carrageen Irish moss</name>
    <name type="synonym">Polymorpha crispa</name>
    <dbReference type="NCBI Taxonomy" id="2769"/>
    <lineage>
        <taxon>Eukaryota</taxon>
        <taxon>Rhodophyta</taxon>
        <taxon>Florideophyceae</taxon>
        <taxon>Rhodymeniophycidae</taxon>
        <taxon>Gigartinales</taxon>
        <taxon>Gigartinaceae</taxon>
        <taxon>Chondrus</taxon>
    </lineage>
</organism>
<dbReference type="RefSeq" id="XP_005716820.1">
    <property type="nucleotide sequence ID" value="XM_005716763.1"/>
</dbReference>
<evidence type="ECO:0000256" key="3">
    <source>
        <dbReference type="ARBA" id="ARBA00022692"/>
    </source>
</evidence>
<reference evidence="9" key="1">
    <citation type="journal article" date="2013" name="Proc. Natl. Acad. Sci. U.S.A.">
        <title>Genome structure and metabolic features in the red seaweed Chondrus crispus shed light on evolution of the Archaeplastida.</title>
        <authorList>
            <person name="Collen J."/>
            <person name="Porcel B."/>
            <person name="Carre W."/>
            <person name="Ball S.G."/>
            <person name="Chaparro C."/>
            <person name="Tonon T."/>
            <person name="Barbeyron T."/>
            <person name="Michel G."/>
            <person name="Noel B."/>
            <person name="Valentin K."/>
            <person name="Elias M."/>
            <person name="Artiguenave F."/>
            <person name="Arun A."/>
            <person name="Aury J.M."/>
            <person name="Barbosa-Neto J.F."/>
            <person name="Bothwell J.H."/>
            <person name="Bouget F.Y."/>
            <person name="Brillet L."/>
            <person name="Cabello-Hurtado F."/>
            <person name="Capella-Gutierrez S."/>
            <person name="Charrier B."/>
            <person name="Cladiere L."/>
            <person name="Cock J.M."/>
            <person name="Coelho S.M."/>
            <person name="Colleoni C."/>
            <person name="Czjzek M."/>
            <person name="Da Silva C."/>
            <person name="Delage L."/>
            <person name="Denoeud F."/>
            <person name="Deschamps P."/>
            <person name="Dittami S.M."/>
            <person name="Gabaldon T."/>
            <person name="Gachon C.M."/>
            <person name="Groisillier A."/>
            <person name="Herve C."/>
            <person name="Jabbari K."/>
            <person name="Katinka M."/>
            <person name="Kloareg B."/>
            <person name="Kowalczyk N."/>
            <person name="Labadie K."/>
            <person name="Leblanc C."/>
            <person name="Lopez P.J."/>
            <person name="McLachlan D.H."/>
            <person name="Meslet-Cladiere L."/>
            <person name="Moustafa A."/>
            <person name="Nehr Z."/>
            <person name="Nyvall Collen P."/>
            <person name="Panaud O."/>
            <person name="Partensky F."/>
            <person name="Poulain J."/>
            <person name="Rensing S.A."/>
            <person name="Rousvoal S."/>
            <person name="Samson G."/>
            <person name="Symeonidi A."/>
            <person name="Weissenbach J."/>
            <person name="Zambounis A."/>
            <person name="Wincker P."/>
            <person name="Boyen C."/>
        </authorList>
    </citation>
    <scope>NUCLEOTIDE SEQUENCE [LARGE SCALE GENOMIC DNA]</scope>
    <source>
        <strain evidence="9">cv. Stackhouse</strain>
    </source>
</reference>
<feature type="compositionally biased region" description="Pro residues" evidence="7">
    <location>
        <begin position="33"/>
        <end position="42"/>
    </location>
</feature>
<evidence type="ECO:0000256" key="1">
    <source>
        <dbReference type="ARBA" id="ARBA00004141"/>
    </source>
</evidence>
<keyword evidence="5 6" id="KW-0472">Membrane</keyword>
<feature type="transmembrane region" description="Helical" evidence="6">
    <location>
        <begin position="114"/>
        <end position="133"/>
    </location>
</feature>
<evidence type="ECO:0008006" key="10">
    <source>
        <dbReference type="Google" id="ProtNLM"/>
    </source>
</evidence>
<evidence type="ECO:0000256" key="7">
    <source>
        <dbReference type="SAM" id="MobiDB-lite"/>
    </source>
</evidence>
<evidence type="ECO:0000256" key="2">
    <source>
        <dbReference type="ARBA" id="ARBA00010350"/>
    </source>
</evidence>
<comment type="subcellular location">
    <subcellularLocation>
        <location evidence="1">Membrane</location>
        <topology evidence="1">Multi-pass membrane protein</topology>
    </subcellularLocation>
</comment>
<dbReference type="AlphaFoldDB" id="R7QHS8"/>
<feature type="transmembrane region" description="Helical" evidence="6">
    <location>
        <begin position="90"/>
        <end position="107"/>
    </location>
</feature>
<accession>R7QHS8</accession>
<evidence type="ECO:0000256" key="4">
    <source>
        <dbReference type="ARBA" id="ARBA00022989"/>
    </source>
</evidence>
<name>R7QHS8_CHOCR</name>
<dbReference type="Pfam" id="PF01027">
    <property type="entry name" value="Bax1-I"/>
    <property type="match status" value="1"/>
</dbReference>
<keyword evidence="3 6" id="KW-0812">Transmembrane</keyword>